<dbReference type="AlphaFoldDB" id="A0A073ITX4"/>
<evidence type="ECO:0000313" key="2">
    <source>
        <dbReference type="EMBL" id="KEJ92926.1"/>
    </source>
</evidence>
<accession>A0A073ITX4</accession>
<dbReference type="GO" id="GO:0004803">
    <property type="term" value="F:transposase activity"/>
    <property type="evidence" value="ECO:0007669"/>
    <property type="project" value="InterPro"/>
</dbReference>
<name>A0A073ITX4_9BACT</name>
<feature type="domain" description="Transposase IS4-like" evidence="1">
    <location>
        <begin position="7"/>
        <end position="84"/>
    </location>
</feature>
<proteinExistence type="predicted"/>
<dbReference type="Proteomes" id="UP000027665">
    <property type="component" value="Unassembled WGS sequence"/>
</dbReference>
<organism evidence="2 3">
    <name type="scientific">Synergistes jonesii</name>
    <dbReference type="NCBI Taxonomy" id="2754"/>
    <lineage>
        <taxon>Bacteria</taxon>
        <taxon>Thermotogati</taxon>
        <taxon>Synergistota</taxon>
        <taxon>Synergistia</taxon>
        <taxon>Synergistales</taxon>
        <taxon>Synergistaceae</taxon>
        <taxon>Synergistes</taxon>
    </lineage>
</organism>
<protein>
    <recommendedName>
        <fullName evidence="1">Transposase IS4-like domain-containing protein</fullName>
    </recommendedName>
</protein>
<sequence length="104" mass="12082">MVTATDRSAVGFVLSGGEAHDSPEGTVLLDKIIRVPEQKYILMDRAYEGENMRSKAMEKGYSPVVPPKSNRKDPWEYDKEQRNEIERYFLRLKRFRKESITNSV</sequence>
<dbReference type="eggNOG" id="COG3293">
    <property type="taxonomic scope" value="Bacteria"/>
</dbReference>
<dbReference type="STRING" id="2754.EH55_00015"/>
<comment type="caution">
    <text evidence="2">The sequence shown here is derived from an EMBL/GenBank/DDBJ whole genome shotgun (WGS) entry which is preliminary data.</text>
</comment>
<evidence type="ECO:0000259" key="1">
    <source>
        <dbReference type="Pfam" id="PF01609"/>
    </source>
</evidence>
<dbReference type="GO" id="GO:0003677">
    <property type="term" value="F:DNA binding"/>
    <property type="evidence" value="ECO:0007669"/>
    <property type="project" value="InterPro"/>
</dbReference>
<dbReference type="InterPro" id="IPR002559">
    <property type="entry name" value="Transposase_11"/>
</dbReference>
<dbReference type="GO" id="GO:0006313">
    <property type="term" value="P:DNA transposition"/>
    <property type="evidence" value="ECO:0007669"/>
    <property type="project" value="InterPro"/>
</dbReference>
<dbReference type="EMBL" id="JMKI01000010">
    <property type="protein sequence ID" value="KEJ92926.1"/>
    <property type="molecule type" value="Genomic_DNA"/>
</dbReference>
<reference evidence="2 3" key="1">
    <citation type="submission" date="2014-04" db="EMBL/GenBank/DDBJ databases">
        <title>Draft Genome Sequence of Synergistes jonesii.</title>
        <authorList>
            <person name="Coil D.A."/>
            <person name="Eisen J.A."/>
            <person name="Holland-Moritz H.E."/>
        </authorList>
    </citation>
    <scope>NUCLEOTIDE SEQUENCE [LARGE SCALE GENOMIC DNA]</scope>
    <source>
        <strain evidence="2 3">78-1</strain>
    </source>
</reference>
<gene>
    <name evidence="2" type="ORF">EH55_00015</name>
</gene>
<keyword evidence="3" id="KW-1185">Reference proteome</keyword>
<evidence type="ECO:0000313" key="3">
    <source>
        <dbReference type="Proteomes" id="UP000027665"/>
    </source>
</evidence>
<dbReference type="Pfam" id="PF01609">
    <property type="entry name" value="DDE_Tnp_1"/>
    <property type="match status" value="1"/>
</dbReference>